<protein>
    <submittedName>
        <fullName evidence="1">1,4-alpha-glucan branching enzyme GlgB</fullName>
    </submittedName>
</protein>
<evidence type="ECO:0000313" key="1">
    <source>
        <dbReference type="EMBL" id="JAT46119.1"/>
    </source>
</evidence>
<dbReference type="EMBL" id="GDJX01013321">
    <property type="protein sequence ID" value="JAT54615.1"/>
    <property type="molecule type" value="Transcribed_RNA"/>
</dbReference>
<organism evidence="1">
    <name type="scientific">Anthurium amnicola</name>
    <dbReference type="NCBI Taxonomy" id="1678845"/>
    <lineage>
        <taxon>Eukaryota</taxon>
        <taxon>Viridiplantae</taxon>
        <taxon>Streptophyta</taxon>
        <taxon>Embryophyta</taxon>
        <taxon>Tracheophyta</taxon>
        <taxon>Spermatophyta</taxon>
        <taxon>Magnoliopsida</taxon>
        <taxon>Liliopsida</taxon>
        <taxon>Araceae</taxon>
        <taxon>Pothoideae</taxon>
        <taxon>Potheae</taxon>
        <taxon>Anthurium</taxon>
    </lineage>
</organism>
<evidence type="ECO:0000313" key="3">
    <source>
        <dbReference type="EMBL" id="JAT54615.1"/>
    </source>
</evidence>
<evidence type="ECO:0000313" key="2">
    <source>
        <dbReference type="EMBL" id="JAT47181.1"/>
    </source>
</evidence>
<dbReference type="AlphaFoldDB" id="A0A1D1XUT1"/>
<dbReference type="EMBL" id="GDJX01020755">
    <property type="protein sequence ID" value="JAT47181.1"/>
    <property type="molecule type" value="Transcribed_RNA"/>
</dbReference>
<name>A0A1D1XUT1_9ARAE</name>
<feature type="non-terminal residue" evidence="1">
    <location>
        <position position="1"/>
    </location>
</feature>
<accession>A0A1D1XUT1</accession>
<reference evidence="1" key="1">
    <citation type="submission" date="2015-07" db="EMBL/GenBank/DDBJ databases">
        <title>Transcriptome Assembly of Anthurium amnicola.</title>
        <authorList>
            <person name="Suzuki J."/>
        </authorList>
    </citation>
    <scope>NUCLEOTIDE SEQUENCE</scope>
</reference>
<dbReference type="EMBL" id="GDJX01021817">
    <property type="protein sequence ID" value="JAT46119.1"/>
    <property type="molecule type" value="Transcribed_RNA"/>
</dbReference>
<gene>
    <name evidence="1" type="primary">glgB_4</name>
    <name evidence="3" type="synonym">glgB_8</name>
    <name evidence="2" type="synonym">glgB_9</name>
    <name evidence="2" type="ORF">g.91222</name>
    <name evidence="1" type="ORF">g.91225</name>
    <name evidence="3" type="ORF">g.91229</name>
</gene>
<sequence>LTHTHTHIPSLGHSSSTTLCLLDTPPTREKKNISPLLPVNFPTNVLPVTFPTTHREIPPPSPVNFPHTTDTLVLTKHPSAIATGLLLCNSSPSSPYQIPKLAPSSLCLAWGLIVFLVLPSFPNPSSPPLHSSNWHENPWISSRSCRDDQPCRVSQRRRVT</sequence>
<proteinExistence type="predicted"/>